<evidence type="ECO:0000259" key="2">
    <source>
        <dbReference type="Pfam" id="PF13568"/>
    </source>
</evidence>
<dbReference type="SUPFAM" id="SSF56925">
    <property type="entry name" value="OMPA-like"/>
    <property type="match status" value="1"/>
</dbReference>
<feature type="domain" description="Outer membrane protein beta-barrel" evidence="2">
    <location>
        <begin position="19"/>
        <end position="168"/>
    </location>
</feature>
<reference evidence="4" key="1">
    <citation type="journal article" date="2014" name="Int. J. Syst. Evol. Microbiol.">
        <title>Complete genome of a new Firmicutes species belonging to the dominant human colonic microbiota ('Ruminococcus bicirculans') reveals two chromosomes and a selective capacity to utilize plant glucans.</title>
        <authorList>
            <consortium name="NISC Comparative Sequencing Program"/>
            <person name="Wegmann U."/>
            <person name="Louis P."/>
            <person name="Goesmann A."/>
            <person name="Henrissat B."/>
            <person name="Duncan S.H."/>
            <person name="Flint H.J."/>
        </authorList>
    </citation>
    <scope>NUCLEOTIDE SEQUENCE</scope>
    <source>
        <strain evidence="4">CECT 7184</strain>
    </source>
</reference>
<feature type="signal peptide" evidence="1">
    <location>
        <begin position="1"/>
        <end position="20"/>
    </location>
</feature>
<evidence type="ECO:0000256" key="1">
    <source>
        <dbReference type="SAM" id="SignalP"/>
    </source>
</evidence>
<keyword evidence="1" id="KW-0732">Signal</keyword>
<evidence type="ECO:0000313" key="6">
    <source>
        <dbReference type="Proteomes" id="UP001242368"/>
    </source>
</evidence>
<evidence type="ECO:0000313" key="4">
    <source>
        <dbReference type="EMBL" id="MDN3709785.1"/>
    </source>
</evidence>
<evidence type="ECO:0000313" key="5">
    <source>
        <dbReference type="EMBL" id="MDN3709795.1"/>
    </source>
</evidence>
<dbReference type="InterPro" id="IPR011250">
    <property type="entry name" value="OMP/PagP_B-barrel"/>
</dbReference>
<evidence type="ECO:0000313" key="3">
    <source>
        <dbReference type="EMBL" id="MDN3706486.1"/>
    </source>
</evidence>
<comment type="caution">
    <text evidence="4">The sequence shown here is derived from an EMBL/GenBank/DDBJ whole genome shotgun (WGS) entry which is preliminary data.</text>
</comment>
<dbReference type="InterPro" id="IPR025665">
    <property type="entry name" value="Beta-barrel_OMP_2"/>
</dbReference>
<keyword evidence="6" id="KW-1185">Reference proteome</keyword>
<dbReference type="Proteomes" id="UP001242368">
    <property type="component" value="Unassembled WGS sequence"/>
</dbReference>
<dbReference type="EMBL" id="JAUFQU010000059">
    <property type="protein sequence ID" value="MDN3709795.1"/>
    <property type="molecule type" value="Genomic_DNA"/>
</dbReference>
<accession>A0ABT8CZX3</accession>
<protein>
    <submittedName>
        <fullName evidence="4">Porin family protein</fullName>
    </submittedName>
</protein>
<name>A0ABT8CZX3_9FLAO</name>
<sequence>MKKILLSVGAILAVSLAANAQDVQFGVKGGVNFANLPGSDVDNAKMKTGFHVGGFVEIPLSDQFSLQPEVLYSTQGQKGKILGQDYTLSLDYVNVPILAKYYAVENLGIVLGPQIGFLAKSEAETGDVSLDAKDGFKSVDIGIAVGAEYQLENGILFGARYNFGLTKVAEEVGNVKPDGKNGVIQVSVGYRF</sequence>
<dbReference type="EMBL" id="JAUFQU010000001">
    <property type="protein sequence ID" value="MDN3706486.1"/>
    <property type="molecule type" value="Genomic_DNA"/>
</dbReference>
<reference evidence="4" key="3">
    <citation type="submission" date="2023-06" db="EMBL/GenBank/DDBJ databases">
        <authorList>
            <person name="Lucena T."/>
            <person name="Sun Q."/>
        </authorList>
    </citation>
    <scope>NUCLEOTIDE SEQUENCE</scope>
    <source>
        <strain evidence="4">CECT 7184</strain>
    </source>
</reference>
<feature type="chain" id="PRO_5045032528" evidence="1">
    <location>
        <begin position="21"/>
        <end position="192"/>
    </location>
</feature>
<proteinExistence type="predicted"/>
<dbReference type="EMBL" id="JAUFQU010000058">
    <property type="protein sequence ID" value="MDN3709785.1"/>
    <property type="molecule type" value="Genomic_DNA"/>
</dbReference>
<gene>
    <name evidence="3" type="ORF">QW060_05010</name>
    <name evidence="4" type="ORF">QW060_22845</name>
    <name evidence="5" type="ORF">QW060_22905</name>
</gene>
<dbReference type="Pfam" id="PF13568">
    <property type="entry name" value="OMP_b-brl_2"/>
    <property type="match status" value="1"/>
</dbReference>
<organism evidence="4 6">
    <name type="scientific">Paenimyroides ceti</name>
    <dbReference type="NCBI Taxonomy" id="395087"/>
    <lineage>
        <taxon>Bacteria</taxon>
        <taxon>Pseudomonadati</taxon>
        <taxon>Bacteroidota</taxon>
        <taxon>Flavobacteriia</taxon>
        <taxon>Flavobacteriales</taxon>
        <taxon>Flavobacteriaceae</taxon>
        <taxon>Paenimyroides</taxon>
    </lineage>
</organism>
<reference evidence="6" key="2">
    <citation type="journal article" date="2019" name="Int. J. Syst. Evol. Microbiol.">
        <title>The Global Catalogue of Microorganisms (GCM) 10K type strain sequencing project: providing services to taxonomists for standard genome sequencing and annotation.</title>
        <authorList>
            <consortium name="The Broad Institute Genomics Platform"/>
            <consortium name="The Broad Institute Genome Sequencing Center for Infectious Disease"/>
            <person name="Wu L."/>
            <person name="Ma J."/>
        </authorList>
    </citation>
    <scope>NUCLEOTIDE SEQUENCE [LARGE SCALE GENOMIC DNA]</scope>
    <source>
        <strain evidence="6">CECT 7184</strain>
    </source>
</reference>
<dbReference type="RefSeq" id="WP_290362558.1">
    <property type="nucleotide sequence ID" value="NZ_JAUFQU010000001.1"/>
</dbReference>